<feature type="region of interest" description="Disordered" evidence="1">
    <location>
        <begin position="1"/>
        <end position="33"/>
    </location>
</feature>
<feature type="region of interest" description="Disordered" evidence="1">
    <location>
        <begin position="869"/>
        <end position="903"/>
    </location>
</feature>
<protein>
    <submittedName>
        <fullName evidence="2">Uncharacterized protein</fullName>
    </submittedName>
</protein>
<reference evidence="2 3" key="1">
    <citation type="submission" date="2024-02" db="EMBL/GenBank/DDBJ databases">
        <authorList>
            <person name="Chen Y."/>
            <person name="Shah S."/>
            <person name="Dougan E. K."/>
            <person name="Thang M."/>
            <person name="Chan C."/>
        </authorList>
    </citation>
    <scope>NUCLEOTIDE SEQUENCE [LARGE SCALE GENOMIC DNA]</scope>
</reference>
<dbReference type="EMBL" id="CAXAMM010041813">
    <property type="protein sequence ID" value="CAK9101379.1"/>
    <property type="molecule type" value="Genomic_DNA"/>
</dbReference>
<name>A0ABP0RM70_9DINO</name>
<gene>
    <name evidence="2" type="ORF">SCF082_LOCUS47409</name>
</gene>
<proteinExistence type="predicted"/>
<evidence type="ECO:0000256" key="1">
    <source>
        <dbReference type="SAM" id="MobiDB-lite"/>
    </source>
</evidence>
<evidence type="ECO:0000313" key="2">
    <source>
        <dbReference type="EMBL" id="CAK9101379.1"/>
    </source>
</evidence>
<keyword evidence="3" id="KW-1185">Reference proteome</keyword>
<dbReference type="Proteomes" id="UP001642464">
    <property type="component" value="Unassembled WGS sequence"/>
</dbReference>
<feature type="compositionally biased region" description="Basic and acidic residues" evidence="1">
    <location>
        <begin position="8"/>
        <end position="20"/>
    </location>
</feature>
<feature type="region of interest" description="Disordered" evidence="1">
    <location>
        <begin position="800"/>
        <end position="819"/>
    </location>
</feature>
<organism evidence="2 3">
    <name type="scientific">Durusdinium trenchii</name>
    <dbReference type="NCBI Taxonomy" id="1381693"/>
    <lineage>
        <taxon>Eukaryota</taxon>
        <taxon>Sar</taxon>
        <taxon>Alveolata</taxon>
        <taxon>Dinophyceae</taxon>
        <taxon>Suessiales</taxon>
        <taxon>Symbiodiniaceae</taxon>
        <taxon>Durusdinium</taxon>
    </lineage>
</organism>
<sequence>MTATPFKAKAEERARLKKEEADGDSPEPPSKRVCNTYEKQITKMPDGDLQTDLLDYVGSFKGESSTEGHHPAALVAEVFGSSSAEHNLLHCQQLESWYQEYATNVRKAPYLYKKAESVVIDPSMNGETIKVPITCLRFCPPEDGLPVCDDWITTFESMLFGGVDLNREPLDDCKPLDLQTIDQVKGWTRASVVMTFLVAASELDLTDSASVEKLKPLMPILDKSWMIPVHVSFNMGAADRSFRNMSLSFRGSERQAPSTLQLALRFSRILELYEQEGRHHAEMSVEQRLTDAVQQFHDSAGLQSKHRIEEERFRAVLNLLSGTCEESRAMIRAHLDSHKSHQSAFSTEQFKGTRWLLTASPKASNCPSDLRKCLTVTPLSQTLHLKLVVKTFMDSARRLRASSRARARLSQSQFEQLCDFSCVYAHIWSEAKLLSTWDEDKDAAMEKAFFQKDYAMDIEAAVTAKLSTWKPQHLSLWADLVEPPASVAHVATAQELMEIEDQAQAARFREVRAKLSQDIAAMTAFNTAKDETQRRSHVVSVMHEKAQVSTGKQLCESYMEKWCRVSLVNKKDSFDTGLDSAIRLAASSHKVDMKDVDTILFFDCTKLGVLSQAEINLIGDCSERVLFRNPSSLGLVWKIEDKLLMCRVELRAFTLNLDLSDIHGNRELPFCSSHLWSRQSLPLRCFPKALDEKHFVVPGEAFLCHDSRRSLTDLQETAQWLGGVPVCASILESLTGERKSFHTAVLVHPTLYDGCLEIAGMKSGFVVLGSSGHLTNYNAGKEIVKSHLIEAWKNSRPPMDKVMPRYKKSPAPEDLPKCPEQPELKICQVSDGKLLIPQDLRRTFLVDPIWGPEWRALLQSFDSDWGVAIPDAAPTSSPAPSRTTESTNPSTSKKEEEEDSKSWWQQFFKGDPTTYDEVKAKYGDDVTEMAGLDASTSFLLTPGPALYINAKEAVLLKLSHQPLICHGAGVWLLGEKAERFLKDHPGKGIPCSWTSDEEDGADSNAMELRSALQHFERKGLVDFVLGGHSCIRPPSVQQGKEADRFEISSDPLNALVWKPNNIQSKNLKAANVASAFSWTALKASPLEIV</sequence>
<feature type="non-terminal residue" evidence="2">
    <location>
        <position position="1089"/>
    </location>
</feature>
<feature type="compositionally biased region" description="Basic and acidic residues" evidence="1">
    <location>
        <begin position="810"/>
        <end position="819"/>
    </location>
</feature>
<comment type="caution">
    <text evidence="2">The sequence shown here is derived from an EMBL/GenBank/DDBJ whole genome shotgun (WGS) entry which is preliminary data.</text>
</comment>
<feature type="compositionally biased region" description="Low complexity" evidence="1">
    <location>
        <begin position="869"/>
        <end position="891"/>
    </location>
</feature>
<accession>A0ABP0RM70</accession>
<evidence type="ECO:0000313" key="3">
    <source>
        <dbReference type="Proteomes" id="UP001642464"/>
    </source>
</evidence>